<feature type="domain" description="AAA+ ATPase" evidence="2">
    <location>
        <begin position="418"/>
        <end position="530"/>
    </location>
</feature>
<dbReference type="GO" id="GO:0045505">
    <property type="term" value="F:dynein intermediate chain binding"/>
    <property type="evidence" value="ECO:0007669"/>
    <property type="project" value="InterPro"/>
</dbReference>
<protein>
    <submittedName>
        <fullName evidence="3">Putative dynein beta chain, ciliary isoform X1</fullName>
    </submittedName>
</protein>
<dbReference type="PANTHER" id="PTHR45703:SF8">
    <property type="entry name" value="DYNEINS HEAVY CHAIN"/>
    <property type="match status" value="1"/>
</dbReference>
<gene>
    <name evidence="3" type="ORF">C7M84_025490</name>
</gene>
<name>A0A423TY34_PENVA</name>
<dbReference type="Proteomes" id="UP000283509">
    <property type="component" value="Unassembled WGS sequence"/>
</dbReference>
<comment type="caution">
    <text evidence="3">The sequence shown here is derived from an EMBL/GenBank/DDBJ whole genome shotgun (WGS) entry which is preliminary data.</text>
</comment>
<evidence type="ECO:0000259" key="2">
    <source>
        <dbReference type="SMART" id="SM00382"/>
    </source>
</evidence>
<comment type="similarity">
    <text evidence="1">Belongs to the dynein heavy chain family.</text>
</comment>
<dbReference type="EMBL" id="QCYY01000989">
    <property type="protein sequence ID" value="ROT81355.1"/>
    <property type="molecule type" value="Genomic_DNA"/>
</dbReference>
<accession>A0A423TY34</accession>
<evidence type="ECO:0000256" key="1">
    <source>
        <dbReference type="ARBA" id="ARBA00008887"/>
    </source>
</evidence>
<dbReference type="Pfam" id="PF12775">
    <property type="entry name" value="AAA_7"/>
    <property type="match status" value="1"/>
</dbReference>
<dbReference type="InterPro" id="IPR026983">
    <property type="entry name" value="DHC"/>
</dbReference>
<dbReference type="Gene3D" id="3.40.50.300">
    <property type="entry name" value="P-loop containing nucleotide triphosphate hydrolases"/>
    <property type="match status" value="2"/>
</dbReference>
<dbReference type="Pfam" id="PF12780">
    <property type="entry name" value="AAA_8"/>
    <property type="match status" value="1"/>
</dbReference>
<dbReference type="STRING" id="6689.A0A423TY34"/>
<dbReference type="Gene3D" id="1.20.920.30">
    <property type="match status" value="2"/>
</dbReference>
<dbReference type="AlphaFoldDB" id="A0A423TY34"/>
<dbReference type="InterPro" id="IPR003593">
    <property type="entry name" value="AAA+_ATPase"/>
</dbReference>
<keyword evidence="4" id="KW-1185">Reference proteome</keyword>
<evidence type="ECO:0000313" key="4">
    <source>
        <dbReference type="Proteomes" id="UP000283509"/>
    </source>
</evidence>
<dbReference type="SUPFAM" id="SSF52540">
    <property type="entry name" value="P-loop containing nucleoside triphosphate hydrolases"/>
    <property type="match status" value="2"/>
</dbReference>
<dbReference type="InterPro" id="IPR041589">
    <property type="entry name" value="DNAH3_AAA_lid_1"/>
</dbReference>
<organism evidence="3 4">
    <name type="scientific">Penaeus vannamei</name>
    <name type="common">Whiteleg shrimp</name>
    <name type="synonym">Litopenaeus vannamei</name>
    <dbReference type="NCBI Taxonomy" id="6689"/>
    <lineage>
        <taxon>Eukaryota</taxon>
        <taxon>Metazoa</taxon>
        <taxon>Ecdysozoa</taxon>
        <taxon>Arthropoda</taxon>
        <taxon>Crustacea</taxon>
        <taxon>Multicrustacea</taxon>
        <taxon>Malacostraca</taxon>
        <taxon>Eumalacostraca</taxon>
        <taxon>Eucarida</taxon>
        <taxon>Decapoda</taxon>
        <taxon>Dendrobranchiata</taxon>
        <taxon>Penaeoidea</taxon>
        <taxon>Penaeidae</taxon>
        <taxon>Penaeus</taxon>
    </lineage>
</organism>
<dbReference type="GO" id="GO:0007018">
    <property type="term" value="P:microtubule-based movement"/>
    <property type="evidence" value="ECO:0007669"/>
    <property type="project" value="InterPro"/>
</dbReference>
<dbReference type="PANTHER" id="PTHR45703">
    <property type="entry name" value="DYNEIN HEAVY CHAIN"/>
    <property type="match status" value="1"/>
</dbReference>
<sequence length="579" mass="65805">MMVHTSETVRLKFFIDLLMHKRHPVMLVGTSGCGKSALLNEKLNSLSEEYAVCNVPFNYYTTSELLQRVLERPLEKKAGKNYAPPGNKKLVYFIDDINMPMVDQYGTVQPHTLIRQHMDYGHWYDRTKHTLKDIHNVQYVAAMNPTAGSFTINPRLQRHFNVFAVSFPCMESLNLIYSSLLDQHLKSSSMKFNPTLTRMTEPMVQAALQLHQKVAATFMPTATKFHYIFNLRDLTNIFQGLLFCTGETVKAPIELLRCWLHETQRVYGDRLLEEKDLEMLTKLQVDVTKKIFEIFLHLRRTRQQMVFALLCNTGKNVKYDIHLQAAAETPCCTKHVFTPLTLQELDETEVMAKPNVFCHFARGIGEPRYLPIKSWVDLNAILQDALTTYNELNAAMNLVLFEDAMAHVCRINRILECPRGNALLVGVGGSGKQSLARLAAFISGLEVFQITLTKEYSIQELRSDLANLYVRAGLKNLGTVFLMTDAHVPDEKFLVLINDLLASGEIPDLFPEDEVENIVSSVRNEVREGKRESSRVESLRHSPNKVLAPPYEAFHHHELAIAVNSASGPVITLPIFWVG</sequence>
<evidence type="ECO:0000313" key="3">
    <source>
        <dbReference type="EMBL" id="ROT81355.1"/>
    </source>
</evidence>
<dbReference type="SMART" id="SM00382">
    <property type="entry name" value="AAA"/>
    <property type="match status" value="2"/>
</dbReference>
<feature type="domain" description="AAA+ ATPase" evidence="2">
    <location>
        <begin position="21"/>
        <end position="166"/>
    </location>
</feature>
<dbReference type="InterPro" id="IPR027417">
    <property type="entry name" value="P-loop_NTPase"/>
</dbReference>
<reference evidence="3 4" key="1">
    <citation type="submission" date="2018-04" db="EMBL/GenBank/DDBJ databases">
        <authorList>
            <person name="Zhang X."/>
            <person name="Yuan J."/>
            <person name="Li F."/>
            <person name="Xiang J."/>
        </authorList>
    </citation>
    <scope>NUCLEOTIDE SEQUENCE [LARGE SCALE GENOMIC DNA]</scope>
    <source>
        <tissue evidence="3">Muscle</tissue>
    </source>
</reference>
<proteinExistence type="inferred from homology"/>
<dbReference type="GO" id="GO:0030286">
    <property type="term" value="C:dynein complex"/>
    <property type="evidence" value="ECO:0007669"/>
    <property type="project" value="InterPro"/>
</dbReference>
<dbReference type="Pfam" id="PF17857">
    <property type="entry name" value="AAA_lid_1"/>
    <property type="match status" value="1"/>
</dbReference>
<dbReference type="GO" id="GO:0051959">
    <property type="term" value="F:dynein light intermediate chain binding"/>
    <property type="evidence" value="ECO:0007669"/>
    <property type="project" value="InterPro"/>
</dbReference>
<dbReference type="OrthoDB" id="6373430at2759"/>
<dbReference type="InterPro" id="IPR024317">
    <property type="entry name" value="Dynein_heavy_chain_D4_dom"/>
</dbReference>
<reference evidence="3 4" key="2">
    <citation type="submission" date="2019-01" db="EMBL/GenBank/DDBJ databases">
        <title>The decoding of complex shrimp genome reveals the adaptation for benthos swimmer, frequently molting mechanism and breeding impact on genome.</title>
        <authorList>
            <person name="Sun Y."/>
            <person name="Gao Y."/>
            <person name="Yu Y."/>
        </authorList>
    </citation>
    <scope>NUCLEOTIDE SEQUENCE [LARGE SCALE GENOMIC DNA]</scope>
    <source>
        <tissue evidence="3">Muscle</tissue>
    </source>
</reference>